<accession>A0A6V7J171</accession>
<dbReference type="PANTHER" id="PTHR11556:SF1">
    <property type="entry name" value="FRUCTOSE-BISPHOSPHATASE"/>
    <property type="match status" value="1"/>
</dbReference>
<dbReference type="GO" id="GO:0046872">
    <property type="term" value="F:metal ion binding"/>
    <property type="evidence" value="ECO:0007669"/>
    <property type="project" value="UniProtKB-KW"/>
</dbReference>
<evidence type="ECO:0000256" key="4">
    <source>
        <dbReference type="ARBA" id="ARBA00032973"/>
    </source>
</evidence>
<dbReference type="InterPro" id="IPR044015">
    <property type="entry name" value="FBPase_C_dom"/>
</dbReference>
<keyword evidence="2" id="KW-0460">Magnesium</keyword>
<proteinExistence type="predicted"/>
<gene>
    <name evidence="6" type="ORF">BBRV_LOCUS36434</name>
</gene>
<dbReference type="Gene3D" id="3.40.190.80">
    <property type="match status" value="1"/>
</dbReference>
<dbReference type="GO" id="GO:0042132">
    <property type="term" value="F:fructose 1,6-bisphosphate 1-phosphatase activity"/>
    <property type="evidence" value="ECO:0007669"/>
    <property type="project" value="TreeGrafter"/>
</dbReference>
<evidence type="ECO:0000256" key="3">
    <source>
        <dbReference type="ARBA" id="ARBA00024331"/>
    </source>
</evidence>
<evidence type="ECO:0000256" key="1">
    <source>
        <dbReference type="ARBA" id="ARBA00022723"/>
    </source>
</evidence>
<keyword evidence="1" id="KW-0479">Metal-binding</keyword>
<organism evidence="6">
    <name type="scientific">Bracon brevicornis</name>
    <dbReference type="NCBI Taxonomy" id="1563983"/>
    <lineage>
        <taxon>Eukaryota</taxon>
        <taxon>Metazoa</taxon>
        <taxon>Ecdysozoa</taxon>
        <taxon>Arthropoda</taxon>
        <taxon>Hexapoda</taxon>
        <taxon>Insecta</taxon>
        <taxon>Pterygota</taxon>
        <taxon>Neoptera</taxon>
        <taxon>Endopterygota</taxon>
        <taxon>Hymenoptera</taxon>
        <taxon>Apocrita</taxon>
        <taxon>Ichneumonoidea</taxon>
        <taxon>Braconidae</taxon>
        <taxon>Braconinae</taxon>
        <taxon>Bracon</taxon>
    </lineage>
</organism>
<dbReference type="InterPro" id="IPR000146">
    <property type="entry name" value="FBPase_class-1"/>
</dbReference>
<evidence type="ECO:0000256" key="2">
    <source>
        <dbReference type="ARBA" id="ARBA00022842"/>
    </source>
</evidence>
<feature type="domain" description="Fructose-1-6-bisphosphatase class 1 C-terminal" evidence="5">
    <location>
        <begin position="1"/>
        <end position="57"/>
    </location>
</feature>
<dbReference type="GO" id="GO:0006094">
    <property type="term" value="P:gluconeogenesis"/>
    <property type="evidence" value="ECO:0007669"/>
    <property type="project" value="TreeGrafter"/>
</dbReference>
<name>A0A6V7J171_9HYME</name>
<dbReference type="AlphaFoldDB" id="A0A6V7J171"/>
<reference evidence="6" key="1">
    <citation type="submission" date="2020-07" db="EMBL/GenBank/DDBJ databases">
        <authorList>
            <person name="Ferguson B K."/>
        </authorList>
    </citation>
    <scope>NUCLEOTIDE SEQUENCE</scope>
    <source>
        <strain evidence="6">L06</strain>
    </source>
</reference>
<dbReference type="EMBL" id="CADCXW020000012">
    <property type="protein sequence ID" value="CAD1544096.1"/>
    <property type="molecule type" value="Genomic_DNA"/>
</dbReference>
<dbReference type="GO" id="GO:0005986">
    <property type="term" value="P:sucrose biosynthetic process"/>
    <property type="evidence" value="ECO:0007669"/>
    <property type="project" value="TreeGrafter"/>
</dbReference>
<evidence type="ECO:0000259" key="5">
    <source>
        <dbReference type="Pfam" id="PF18913"/>
    </source>
</evidence>
<dbReference type="PANTHER" id="PTHR11556">
    <property type="entry name" value="FRUCTOSE-1,6-BISPHOSPHATASE-RELATED"/>
    <property type="match status" value="1"/>
</dbReference>
<dbReference type="GO" id="GO:0005829">
    <property type="term" value="C:cytosol"/>
    <property type="evidence" value="ECO:0007669"/>
    <property type="project" value="TreeGrafter"/>
</dbReference>
<dbReference type="Pfam" id="PF18913">
    <property type="entry name" value="FBPase_C"/>
    <property type="match status" value="1"/>
</dbReference>
<dbReference type="GO" id="GO:0006002">
    <property type="term" value="P:fructose 6-phosphate metabolic process"/>
    <property type="evidence" value="ECO:0007669"/>
    <property type="project" value="TreeGrafter"/>
</dbReference>
<dbReference type="GO" id="GO:0030388">
    <property type="term" value="P:fructose 1,6-bisphosphate metabolic process"/>
    <property type="evidence" value="ECO:0007669"/>
    <property type="project" value="TreeGrafter"/>
</dbReference>
<evidence type="ECO:0000313" key="6">
    <source>
        <dbReference type="EMBL" id="CAD1544096.1"/>
    </source>
</evidence>
<comment type="pathway">
    <text evidence="3">Carbohydrate biosynthesis.</text>
</comment>
<dbReference type="SUPFAM" id="SSF56655">
    <property type="entry name" value="Carbohydrate phosphatase"/>
    <property type="match status" value="1"/>
</dbReference>
<dbReference type="GO" id="GO:0006000">
    <property type="term" value="P:fructose metabolic process"/>
    <property type="evidence" value="ECO:0007669"/>
    <property type="project" value="TreeGrafter"/>
</dbReference>
<protein>
    <recommendedName>
        <fullName evidence="4">D-fructose-1,6-bisphosphate 1-phosphohydrolase</fullName>
    </recommendedName>
</protein>
<sequence>MRLLYECIPMAYIVQEAGGKASNGEIDILDVVPEKIHQRSPIILGSADDVDDVLAVIKKHKK</sequence>